<evidence type="ECO:0000313" key="2">
    <source>
        <dbReference type="EMBL" id="NMH16579.1"/>
    </source>
</evidence>
<evidence type="ECO:0000313" key="3">
    <source>
        <dbReference type="Proteomes" id="UP000669605"/>
    </source>
</evidence>
<name>A0ABX1QMC2_9PROT</name>
<dbReference type="SUPFAM" id="SSF51735">
    <property type="entry name" value="NAD(P)-binding Rossmann-fold domains"/>
    <property type="match status" value="1"/>
</dbReference>
<dbReference type="InterPro" id="IPR013445">
    <property type="entry name" value="CDP_4_6_deHydtase"/>
</dbReference>
<dbReference type="CDD" id="cd05252">
    <property type="entry name" value="CDP_GD_SDR_e"/>
    <property type="match status" value="1"/>
</dbReference>
<comment type="caution">
    <text evidence="2">The sequence shown here is derived from an EMBL/GenBank/DDBJ whole genome shotgun (WGS) entry which is preliminary data.</text>
</comment>
<dbReference type="EC" id="4.2.1.45" evidence="2"/>
<proteinExistence type="predicted"/>
<keyword evidence="2" id="KW-0456">Lyase</keyword>
<organism evidence="2 3">
    <name type="scientific">Tepidiphilus baoligensis</name>
    <dbReference type="NCBI Taxonomy" id="2698687"/>
    <lineage>
        <taxon>Bacteria</taxon>
        <taxon>Pseudomonadati</taxon>
        <taxon>Pseudomonadota</taxon>
        <taxon>Hydrogenophilia</taxon>
        <taxon>Hydrogenophilales</taxon>
        <taxon>Hydrogenophilaceae</taxon>
        <taxon>Tepidiphilus</taxon>
    </lineage>
</organism>
<dbReference type="InterPro" id="IPR036291">
    <property type="entry name" value="NAD(P)-bd_dom_sf"/>
</dbReference>
<dbReference type="NCBIfam" id="TIGR02622">
    <property type="entry name" value="CDP_4_6_dhtase"/>
    <property type="match status" value="1"/>
</dbReference>
<dbReference type="Gene3D" id="3.90.25.10">
    <property type="entry name" value="UDP-galactose 4-epimerase, domain 1"/>
    <property type="match status" value="1"/>
</dbReference>
<dbReference type="PANTHER" id="PTHR43000">
    <property type="entry name" value="DTDP-D-GLUCOSE 4,6-DEHYDRATASE-RELATED"/>
    <property type="match status" value="1"/>
</dbReference>
<dbReference type="Pfam" id="PF16363">
    <property type="entry name" value="GDP_Man_Dehyd"/>
    <property type="match status" value="1"/>
</dbReference>
<dbReference type="Gene3D" id="3.40.50.720">
    <property type="entry name" value="NAD(P)-binding Rossmann-like Domain"/>
    <property type="match status" value="1"/>
</dbReference>
<keyword evidence="3" id="KW-1185">Reference proteome</keyword>
<dbReference type="GO" id="GO:0047733">
    <property type="term" value="F:CDP-glucose 4,6-dehydratase activity"/>
    <property type="evidence" value="ECO:0007669"/>
    <property type="project" value="UniProtKB-EC"/>
</dbReference>
<gene>
    <name evidence="2" type="primary">rfbG</name>
    <name evidence="2" type="ORF">GV368_05565</name>
</gene>
<evidence type="ECO:0000259" key="1">
    <source>
        <dbReference type="Pfam" id="PF16363"/>
    </source>
</evidence>
<dbReference type="InterPro" id="IPR016040">
    <property type="entry name" value="NAD(P)-bd_dom"/>
</dbReference>
<dbReference type="EMBL" id="JAAAUB010000006">
    <property type="protein sequence ID" value="NMH16579.1"/>
    <property type="molecule type" value="Genomic_DNA"/>
</dbReference>
<accession>A0ABX1QMC2</accession>
<sequence>MSAVNAALPAPAFWRGRRVFITGHTGFKGGWLTLWLQRMGAEVTGFALPPATTPNLFTLARIGSSMDSRIGDVRDANALADAMRTARPEIVFHLAAQALVRTGYQAPVETYATNVMGTVHLLEAVHQTPSVRAVVIVTSDKCYDNREWLWGYREIEPLGGADPYSSSKACAELVTGAYRNAYFPLERYAEHGVAIASARAGNVIGGGDWAADRLVPDILRAISAGEPVRIRHPDAIRPWQHVLEPLAGYLILAERLAESGPAWAEAWNFGPAEDDARPVRWIVERLTQAFGEAASWQPDTAPQPHEAHSLKLDSAKARARLGWRPRWNLTQALEAVVAWQRAYAAGEDLREVCGRQIDAYCQQDQGYRR</sequence>
<dbReference type="Proteomes" id="UP000669605">
    <property type="component" value="Unassembled WGS sequence"/>
</dbReference>
<dbReference type="RefSeq" id="WP_169115812.1">
    <property type="nucleotide sequence ID" value="NZ_JAAAUB010000006.1"/>
</dbReference>
<reference evidence="2 3" key="1">
    <citation type="journal article" date="2020" name="Curr. Microbiol.">
        <title>Tepidiphilus baoligensis sp. nov., a Novel Bacterium of the Family Hydrogenophilaceae Isolated from an Oil Reservoir.</title>
        <authorList>
            <person name="Zhang X."/>
            <person name="Wang G."/>
            <person name="Ma X."/>
            <person name="Yu J."/>
            <person name="You J."/>
            <person name="Xue Y."/>
            <person name="Ma Y."/>
        </authorList>
    </citation>
    <scope>NUCLEOTIDE SEQUENCE [LARGE SCALE GENOMIC DNA]</scope>
    <source>
        <strain evidence="2 3">B18-69</strain>
    </source>
</reference>
<feature type="domain" description="NAD(P)-binding" evidence="1">
    <location>
        <begin position="20"/>
        <end position="334"/>
    </location>
</feature>
<protein>
    <submittedName>
        <fullName evidence="2">CDP-glucose 4,6-dehydratase</fullName>
        <ecNumber evidence="2">4.2.1.45</ecNumber>
    </submittedName>
</protein>